<dbReference type="Gene3D" id="3.40.640.10">
    <property type="entry name" value="Type I PLP-dependent aspartate aminotransferase-like (Major domain)"/>
    <property type="match status" value="1"/>
</dbReference>
<keyword evidence="3 8" id="KW-0032">Aminotransferase</keyword>
<dbReference type="InterPro" id="IPR015422">
    <property type="entry name" value="PyrdxlP-dep_Trfase_small"/>
</dbReference>
<dbReference type="GO" id="GO:0030170">
    <property type="term" value="F:pyridoxal phosphate binding"/>
    <property type="evidence" value="ECO:0007669"/>
    <property type="project" value="InterPro"/>
</dbReference>
<sequence>MHSASTEATNPLDDLDISSSPGQEKSLATATARPVGDGTDFSHGDVGAFLPAPGAFDLYREAFADGRRYAYSPYRGHDDVREHVAHHVGEFTGRPVDPSREIIVTPGTQGALFVALSSLVEPGDKVAVVVPDYFANSRIVTYLRAQTVPVTLDYQDPSRAAELDLVKLADAFASGCKLLVLSNPNNPTGVVYTSDQIHQIAALAERYGAFIVVDQLYSRLVYPGTSFTHLRTTAIADEHCLTLLGPSKTESLSGFRVGVAVGAPHVIDRMEKLQALASLRAPGYSQTVLRCWFAEPPGWLEHRIKEHQNIRDDLHARFEATNGVSIRRTEGGSYIFPQLPALRVPPAEFRNILRSDHGITVTPGSEFGPGHDRSIRLNFSQQRDNALAAASVICDLATELSE</sequence>
<comment type="similarity">
    <text evidence="2">Belongs to the class-I pyridoxal-phosphate-dependent aminotransferase family.</text>
</comment>
<evidence type="ECO:0000313" key="8">
    <source>
        <dbReference type="EMBL" id="AWT54982.1"/>
    </source>
</evidence>
<dbReference type="RefSeq" id="WP_003895484.1">
    <property type="nucleotide sequence ID" value="NZ_CP027541.1"/>
</dbReference>
<dbReference type="PANTHER" id="PTHR46383">
    <property type="entry name" value="ASPARTATE AMINOTRANSFERASE"/>
    <property type="match status" value="1"/>
</dbReference>
<evidence type="ECO:0000256" key="2">
    <source>
        <dbReference type="ARBA" id="ARBA00007441"/>
    </source>
</evidence>
<accession>A0A2U9PT47</accession>
<dbReference type="Gene3D" id="3.90.1150.10">
    <property type="entry name" value="Aspartate Aminotransferase, domain 1"/>
    <property type="match status" value="1"/>
</dbReference>
<dbReference type="NCBIfam" id="NF004854">
    <property type="entry name" value="PRK06207.1"/>
    <property type="match status" value="1"/>
</dbReference>
<dbReference type="EMBL" id="CP027541">
    <property type="protein sequence ID" value="AWT54982.1"/>
    <property type="molecule type" value="Genomic_DNA"/>
</dbReference>
<gene>
    <name evidence="8" type="ORF">D806_040160</name>
</gene>
<evidence type="ECO:0000256" key="4">
    <source>
        <dbReference type="ARBA" id="ARBA00022679"/>
    </source>
</evidence>
<dbReference type="GO" id="GO:0006520">
    <property type="term" value="P:amino acid metabolic process"/>
    <property type="evidence" value="ECO:0007669"/>
    <property type="project" value="InterPro"/>
</dbReference>
<dbReference type="Proteomes" id="UP000011200">
    <property type="component" value="Chromosome"/>
</dbReference>
<reference evidence="8 9" key="1">
    <citation type="journal article" date="2013" name="Genome Announc.">
        <title>Draft genome sequence of MKD8, a conjugal recipient Mycobacterium smegmatis strain.</title>
        <authorList>
            <person name="Gray T.A."/>
            <person name="Palumbo M.J."/>
            <person name="Derbyshire K.M."/>
        </authorList>
    </citation>
    <scope>NUCLEOTIDE SEQUENCE [LARGE SCALE GENOMIC DNA]</scope>
    <source>
        <strain evidence="8 9">MKD8</strain>
    </source>
</reference>
<feature type="compositionally biased region" description="Polar residues" evidence="6">
    <location>
        <begin position="17"/>
        <end position="29"/>
    </location>
</feature>
<evidence type="ECO:0000256" key="1">
    <source>
        <dbReference type="ARBA" id="ARBA00001933"/>
    </source>
</evidence>
<feature type="domain" description="Aminotransferase class I/classII large" evidence="7">
    <location>
        <begin position="62"/>
        <end position="381"/>
    </location>
</feature>
<feature type="region of interest" description="Disordered" evidence="6">
    <location>
        <begin position="1"/>
        <end position="36"/>
    </location>
</feature>
<keyword evidence="4 8" id="KW-0808">Transferase</keyword>
<organism evidence="8 9">
    <name type="scientific">Mycolicibacterium smegmatis (strain MKD8)</name>
    <name type="common">Mycobacterium smegmatis</name>
    <dbReference type="NCBI Taxonomy" id="1214915"/>
    <lineage>
        <taxon>Bacteria</taxon>
        <taxon>Bacillati</taxon>
        <taxon>Actinomycetota</taxon>
        <taxon>Actinomycetes</taxon>
        <taxon>Mycobacteriales</taxon>
        <taxon>Mycobacteriaceae</taxon>
        <taxon>Mycolicibacterium</taxon>
    </lineage>
</organism>
<dbReference type="Pfam" id="PF00155">
    <property type="entry name" value="Aminotran_1_2"/>
    <property type="match status" value="1"/>
</dbReference>
<evidence type="ECO:0000256" key="5">
    <source>
        <dbReference type="ARBA" id="ARBA00022898"/>
    </source>
</evidence>
<dbReference type="SUPFAM" id="SSF53383">
    <property type="entry name" value="PLP-dependent transferases"/>
    <property type="match status" value="1"/>
</dbReference>
<dbReference type="GO" id="GO:0008483">
    <property type="term" value="F:transaminase activity"/>
    <property type="evidence" value="ECO:0007669"/>
    <property type="project" value="UniProtKB-KW"/>
</dbReference>
<reference evidence="9" key="2">
    <citation type="submission" date="2018-03" db="EMBL/GenBank/DDBJ databases">
        <authorList>
            <person name="Derbyshire K."/>
            <person name="Gray T.A."/>
            <person name="Champion M."/>
        </authorList>
    </citation>
    <scope>NUCLEOTIDE SEQUENCE [LARGE SCALE GENOMIC DNA]</scope>
    <source>
        <strain evidence="9">MKD8</strain>
    </source>
</reference>
<dbReference type="InterPro" id="IPR050596">
    <property type="entry name" value="AspAT/PAT-like"/>
</dbReference>
<evidence type="ECO:0000256" key="3">
    <source>
        <dbReference type="ARBA" id="ARBA00022576"/>
    </source>
</evidence>
<keyword evidence="5" id="KW-0663">Pyridoxal phosphate</keyword>
<evidence type="ECO:0000256" key="6">
    <source>
        <dbReference type="SAM" id="MobiDB-lite"/>
    </source>
</evidence>
<evidence type="ECO:0000259" key="7">
    <source>
        <dbReference type="Pfam" id="PF00155"/>
    </source>
</evidence>
<evidence type="ECO:0000313" key="9">
    <source>
        <dbReference type="Proteomes" id="UP000011200"/>
    </source>
</evidence>
<dbReference type="InterPro" id="IPR015424">
    <property type="entry name" value="PyrdxlP-dep_Trfase"/>
</dbReference>
<name>A0A2U9PT47_MYCSE</name>
<comment type="cofactor">
    <cofactor evidence="1">
        <name>pyridoxal 5'-phosphate</name>
        <dbReference type="ChEBI" id="CHEBI:597326"/>
    </cofactor>
</comment>
<proteinExistence type="inferred from homology"/>
<protein>
    <submittedName>
        <fullName evidence="8">PLP-dependent aminotransferase</fullName>
    </submittedName>
</protein>
<dbReference type="PANTHER" id="PTHR46383:SF1">
    <property type="entry name" value="ASPARTATE AMINOTRANSFERASE"/>
    <property type="match status" value="1"/>
</dbReference>
<dbReference type="CDD" id="cd00609">
    <property type="entry name" value="AAT_like"/>
    <property type="match status" value="1"/>
</dbReference>
<dbReference type="AlphaFoldDB" id="A0A2U9PT47"/>
<dbReference type="InterPro" id="IPR015421">
    <property type="entry name" value="PyrdxlP-dep_Trfase_major"/>
</dbReference>
<dbReference type="InterPro" id="IPR004839">
    <property type="entry name" value="Aminotransferase_I/II_large"/>
</dbReference>